<keyword evidence="3" id="KW-1185">Reference proteome</keyword>
<protein>
    <recommendedName>
        <fullName evidence="4">Transmembrane protein</fullName>
    </recommendedName>
</protein>
<gene>
    <name evidence="2" type="ORF">IMG5_097510</name>
</gene>
<reference evidence="2 3" key="1">
    <citation type="submission" date="2011-07" db="EMBL/GenBank/DDBJ databases">
        <authorList>
            <person name="Coyne R."/>
            <person name="Brami D."/>
            <person name="Johnson J."/>
            <person name="Hostetler J."/>
            <person name="Hannick L."/>
            <person name="Clark T."/>
            <person name="Cassidy-Hanley D."/>
            <person name="Inman J."/>
        </authorList>
    </citation>
    <scope>NUCLEOTIDE SEQUENCE [LARGE SCALE GENOMIC DNA]</scope>
    <source>
        <strain evidence="2 3">G5</strain>
    </source>
</reference>
<keyword evidence="1" id="KW-1133">Transmembrane helix</keyword>
<accession>G0QRU0</accession>
<evidence type="ECO:0000313" key="3">
    <source>
        <dbReference type="Proteomes" id="UP000008983"/>
    </source>
</evidence>
<keyword evidence="1" id="KW-0812">Transmembrane</keyword>
<proteinExistence type="predicted"/>
<dbReference type="InParanoid" id="G0QRU0"/>
<dbReference type="AlphaFoldDB" id="G0QRU0"/>
<keyword evidence="1" id="KW-0472">Membrane</keyword>
<evidence type="ECO:0008006" key="4">
    <source>
        <dbReference type="Google" id="ProtNLM"/>
    </source>
</evidence>
<dbReference type="RefSeq" id="XP_004035560.1">
    <property type="nucleotide sequence ID" value="XM_004035512.1"/>
</dbReference>
<dbReference type="EMBL" id="GL983799">
    <property type="protein sequence ID" value="EGR32074.1"/>
    <property type="molecule type" value="Genomic_DNA"/>
</dbReference>
<feature type="transmembrane region" description="Helical" evidence="1">
    <location>
        <begin position="118"/>
        <end position="139"/>
    </location>
</feature>
<evidence type="ECO:0000256" key="1">
    <source>
        <dbReference type="SAM" id="Phobius"/>
    </source>
</evidence>
<feature type="transmembrane region" description="Helical" evidence="1">
    <location>
        <begin position="76"/>
        <end position="97"/>
    </location>
</feature>
<name>G0QRU0_ICHMU</name>
<evidence type="ECO:0000313" key="2">
    <source>
        <dbReference type="EMBL" id="EGR32074.1"/>
    </source>
</evidence>
<sequence length="148" mass="18442">MFHIFIWPHHFQIKKLDSNLLNKFNIYFRLEVLRLQYLHIVYIRNQNFQKNYFILLFFSCHVFLHKYNGMNLLKNLYLSIILSIFLQIFINLQLDFSPINIKVYIHMHCQFNLKNKKILLCQLQGNLLFLFYFTFYYYIFYFNLKNIV</sequence>
<dbReference type="Proteomes" id="UP000008983">
    <property type="component" value="Unassembled WGS sequence"/>
</dbReference>
<feature type="transmembrane region" description="Helical" evidence="1">
    <location>
        <begin position="52"/>
        <end position="70"/>
    </location>
</feature>
<dbReference type="GeneID" id="14908226"/>
<organism evidence="2 3">
    <name type="scientific">Ichthyophthirius multifiliis</name>
    <name type="common">White spot disease agent</name>
    <name type="synonym">Ich</name>
    <dbReference type="NCBI Taxonomy" id="5932"/>
    <lineage>
        <taxon>Eukaryota</taxon>
        <taxon>Sar</taxon>
        <taxon>Alveolata</taxon>
        <taxon>Ciliophora</taxon>
        <taxon>Intramacronucleata</taxon>
        <taxon>Oligohymenophorea</taxon>
        <taxon>Hymenostomatida</taxon>
        <taxon>Ophryoglenina</taxon>
        <taxon>Ichthyophthirius</taxon>
    </lineage>
</organism>